<gene>
    <name evidence="15" type="ORF">LV85_01368</name>
</gene>
<dbReference type="GO" id="GO:0031071">
    <property type="term" value="F:cysteine desulfurase activity"/>
    <property type="evidence" value="ECO:0007669"/>
    <property type="project" value="UniProtKB-EC"/>
</dbReference>
<comment type="catalytic activity">
    <reaction evidence="10">
        <text>(sulfur carrier)-H + L-cysteine = (sulfur carrier)-SH + L-alanine</text>
        <dbReference type="Rhea" id="RHEA:43892"/>
        <dbReference type="Rhea" id="RHEA-COMP:14737"/>
        <dbReference type="Rhea" id="RHEA-COMP:14739"/>
        <dbReference type="ChEBI" id="CHEBI:29917"/>
        <dbReference type="ChEBI" id="CHEBI:35235"/>
        <dbReference type="ChEBI" id="CHEBI:57972"/>
        <dbReference type="ChEBI" id="CHEBI:64428"/>
        <dbReference type="EC" id="2.8.1.7"/>
    </reaction>
</comment>
<evidence type="ECO:0000256" key="13">
    <source>
        <dbReference type="SAM" id="Phobius"/>
    </source>
</evidence>
<accession>A0A2W7RI49</accession>
<dbReference type="AlphaFoldDB" id="A0A2W7RI49"/>
<evidence type="ECO:0000256" key="7">
    <source>
        <dbReference type="ARBA" id="ARBA00022898"/>
    </source>
</evidence>
<evidence type="ECO:0000256" key="10">
    <source>
        <dbReference type="ARBA" id="ARBA00050776"/>
    </source>
</evidence>
<evidence type="ECO:0000256" key="5">
    <source>
        <dbReference type="ARBA" id="ARBA00022714"/>
    </source>
</evidence>
<feature type="transmembrane region" description="Helical" evidence="13">
    <location>
        <begin position="123"/>
        <end position="143"/>
    </location>
</feature>
<keyword evidence="12" id="KW-0175">Coiled coil</keyword>
<dbReference type="InterPro" id="IPR015421">
    <property type="entry name" value="PyrdxlP-dep_Trfase_major"/>
</dbReference>
<dbReference type="PANTHER" id="PTHR11601">
    <property type="entry name" value="CYSTEINE DESULFURYLASE FAMILY MEMBER"/>
    <property type="match status" value="1"/>
</dbReference>
<evidence type="ECO:0000256" key="3">
    <source>
        <dbReference type="ARBA" id="ARBA00012239"/>
    </source>
</evidence>
<evidence type="ECO:0000313" key="15">
    <source>
        <dbReference type="EMBL" id="PZX54029.1"/>
    </source>
</evidence>
<comment type="similarity">
    <text evidence="2">Belongs to the class-V pyridoxal-phosphate-dependent aminotransferase family. NifS/IscS subfamily.</text>
</comment>
<keyword evidence="13" id="KW-0472">Membrane</keyword>
<organism evidence="15 16">
    <name type="scientific">Algoriphagus chordae</name>
    <dbReference type="NCBI Taxonomy" id="237019"/>
    <lineage>
        <taxon>Bacteria</taxon>
        <taxon>Pseudomonadati</taxon>
        <taxon>Bacteroidota</taxon>
        <taxon>Cytophagia</taxon>
        <taxon>Cytophagales</taxon>
        <taxon>Cyclobacteriaceae</taxon>
        <taxon>Algoriphagus</taxon>
    </lineage>
</organism>
<dbReference type="SUPFAM" id="SSF53383">
    <property type="entry name" value="PLP-dependent transferases"/>
    <property type="match status" value="1"/>
</dbReference>
<keyword evidence="16" id="KW-1185">Reference proteome</keyword>
<evidence type="ECO:0000256" key="11">
    <source>
        <dbReference type="RuleBase" id="RU004504"/>
    </source>
</evidence>
<evidence type="ECO:0000313" key="16">
    <source>
        <dbReference type="Proteomes" id="UP000248882"/>
    </source>
</evidence>
<keyword evidence="8" id="KW-0408">Iron</keyword>
<keyword evidence="6" id="KW-0479">Metal-binding</keyword>
<keyword evidence="5" id="KW-0001">2Fe-2S</keyword>
<dbReference type="GO" id="GO:0046872">
    <property type="term" value="F:metal ion binding"/>
    <property type="evidence" value="ECO:0007669"/>
    <property type="project" value="UniProtKB-KW"/>
</dbReference>
<dbReference type="Pfam" id="PF00266">
    <property type="entry name" value="Aminotran_5"/>
    <property type="match status" value="1"/>
</dbReference>
<proteinExistence type="inferred from homology"/>
<dbReference type="Gene3D" id="3.40.640.10">
    <property type="entry name" value="Type I PLP-dependent aspartate aminotransferase-like (Major domain)"/>
    <property type="match status" value="1"/>
</dbReference>
<keyword evidence="7" id="KW-0663">Pyridoxal phosphate</keyword>
<dbReference type="Gene3D" id="1.10.260.50">
    <property type="match status" value="1"/>
</dbReference>
<feature type="domain" description="Aminotransferase class V" evidence="14">
    <location>
        <begin position="199"/>
        <end position="553"/>
    </location>
</feature>
<evidence type="ECO:0000256" key="2">
    <source>
        <dbReference type="ARBA" id="ARBA00006490"/>
    </source>
</evidence>
<comment type="caution">
    <text evidence="15">The sequence shown here is derived from an EMBL/GenBank/DDBJ whole genome shotgun (WGS) entry which is preliminary data.</text>
</comment>
<keyword evidence="9" id="KW-0411">Iron-sulfur</keyword>
<keyword evidence="13" id="KW-0812">Transmembrane</keyword>
<feature type="transmembrane region" description="Helical" evidence="13">
    <location>
        <begin position="7"/>
        <end position="29"/>
    </location>
</feature>
<dbReference type="FunFam" id="3.40.640.10:FF:000003">
    <property type="entry name" value="Cysteine desulfurase IscS"/>
    <property type="match status" value="1"/>
</dbReference>
<sequence length="566" mass="62992">MDSFRLSIFDLFGAIIPGIPMLILIISLFDKSPTNILNLIERTENLSLSTSLLALLFAYLIGFSTQYLSYEVFKQLVPLWGKKRTKCFPISFGKRGEEVSLIREKAPENYKVLNTFFAHRTMCYNGFFSLSLFGIGISISNFVKGGLSADVLGLTFISLIFSFILLRRAVSFHEWSHDLITDSTFIIKKIKKKLTDSPIYLDYASTTPLDPRVFEAMRPYFMEDYGNAASNTHTYGERASIAVKESRKIIADTIHAIPEEIHFTSGATEAINLALKGAFLNYGHQKPHIITVQTEHKAVLDTCAYLEEIGADVTYLSVNSDGLVDIEQLESSIRKDTLLVSIMYANNETGVLHDIQRIGKICKSNQVLFFTDATQAFGKIPLNVLEQSIDMLCFSAHKIYGPKGVGGLYVKKGIKLTPQIHGGGHEFGLRSGTLNVPGIVGLAKAIQLCQSEMEEVSTRLEKIRDDFEEEMEKAGKIKVNGKNAPRLPHFSNFQLLNEEAESFILRNRNKLAVAQGSACNSALIQPSHVLKAMGLSDQDAENSIRISWGNGSNSKTLEKSEIEILF</sequence>
<dbReference type="InterPro" id="IPR020578">
    <property type="entry name" value="Aminotrans_V_PyrdxlP_BS"/>
</dbReference>
<dbReference type="PROSITE" id="PS00595">
    <property type="entry name" value="AA_TRANSFER_CLASS_5"/>
    <property type="match status" value="1"/>
</dbReference>
<evidence type="ECO:0000256" key="9">
    <source>
        <dbReference type="ARBA" id="ARBA00023014"/>
    </source>
</evidence>
<dbReference type="GO" id="GO:0051537">
    <property type="term" value="F:2 iron, 2 sulfur cluster binding"/>
    <property type="evidence" value="ECO:0007669"/>
    <property type="project" value="UniProtKB-KW"/>
</dbReference>
<dbReference type="InterPro" id="IPR015422">
    <property type="entry name" value="PyrdxlP-dep_Trfase_small"/>
</dbReference>
<evidence type="ECO:0000256" key="4">
    <source>
        <dbReference type="ARBA" id="ARBA00022679"/>
    </source>
</evidence>
<keyword evidence="13" id="KW-1133">Transmembrane helix</keyword>
<dbReference type="InterPro" id="IPR000192">
    <property type="entry name" value="Aminotrans_V_dom"/>
</dbReference>
<evidence type="ECO:0000259" key="14">
    <source>
        <dbReference type="Pfam" id="PF00266"/>
    </source>
</evidence>
<dbReference type="Proteomes" id="UP000248882">
    <property type="component" value="Unassembled WGS sequence"/>
</dbReference>
<reference evidence="15 16" key="1">
    <citation type="submission" date="2018-06" db="EMBL/GenBank/DDBJ databases">
        <title>Genomic Encyclopedia of Archaeal and Bacterial Type Strains, Phase II (KMG-II): from individual species to whole genera.</title>
        <authorList>
            <person name="Goeker M."/>
        </authorList>
    </citation>
    <scope>NUCLEOTIDE SEQUENCE [LARGE SCALE GENOMIC DNA]</scope>
    <source>
        <strain evidence="15 16">DSM 19830</strain>
    </source>
</reference>
<keyword evidence="4" id="KW-0808">Transferase</keyword>
<protein>
    <recommendedName>
        <fullName evidence="3">cysteine desulfurase</fullName>
        <ecNumber evidence="3">2.8.1.7</ecNumber>
    </recommendedName>
</protein>
<dbReference type="InterPro" id="IPR015424">
    <property type="entry name" value="PyrdxlP-dep_Trfase"/>
</dbReference>
<dbReference type="Gene3D" id="3.90.1150.10">
    <property type="entry name" value="Aspartate Aminotransferase, domain 1"/>
    <property type="match status" value="1"/>
</dbReference>
<evidence type="ECO:0000256" key="6">
    <source>
        <dbReference type="ARBA" id="ARBA00022723"/>
    </source>
</evidence>
<evidence type="ECO:0000256" key="1">
    <source>
        <dbReference type="ARBA" id="ARBA00001933"/>
    </source>
</evidence>
<dbReference type="PANTHER" id="PTHR11601:SF34">
    <property type="entry name" value="CYSTEINE DESULFURASE"/>
    <property type="match status" value="1"/>
</dbReference>
<feature type="coiled-coil region" evidence="12">
    <location>
        <begin position="446"/>
        <end position="473"/>
    </location>
</feature>
<dbReference type="EC" id="2.8.1.7" evidence="3"/>
<feature type="transmembrane region" description="Helical" evidence="13">
    <location>
        <begin position="149"/>
        <end position="166"/>
    </location>
</feature>
<dbReference type="EMBL" id="QKZT01000005">
    <property type="protein sequence ID" value="PZX54029.1"/>
    <property type="molecule type" value="Genomic_DNA"/>
</dbReference>
<feature type="transmembrane region" description="Helical" evidence="13">
    <location>
        <begin position="49"/>
        <end position="70"/>
    </location>
</feature>
<evidence type="ECO:0000256" key="12">
    <source>
        <dbReference type="SAM" id="Coils"/>
    </source>
</evidence>
<name>A0A2W7RI49_9BACT</name>
<comment type="cofactor">
    <cofactor evidence="1 11">
        <name>pyridoxal 5'-phosphate</name>
        <dbReference type="ChEBI" id="CHEBI:597326"/>
    </cofactor>
</comment>
<evidence type="ECO:0000256" key="8">
    <source>
        <dbReference type="ARBA" id="ARBA00023004"/>
    </source>
</evidence>